<proteinExistence type="predicted"/>
<evidence type="ECO:0008006" key="5">
    <source>
        <dbReference type="Google" id="ProtNLM"/>
    </source>
</evidence>
<evidence type="ECO:0000313" key="4">
    <source>
        <dbReference type="Proteomes" id="UP000192247"/>
    </source>
</evidence>
<keyword evidence="4" id="KW-1185">Reference proteome</keyword>
<dbReference type="SUPFAM" id="SSF49265">
    <property type="entry name" value="Fibronectin type III"/>
    <property type="match status" value="1"/>
</dbReference>
<feature type="signal peptide" evidence="2">
    <location>
        <begin position="1"/>
        <end position="16"/>
    </location>
</feature>
<feature type="compositionally biased region" description="Basic residues" evidence="1">
    <location>
        <begin position="144"/>
        <end position="161"/>
    </location>
</feature>
<evidence type="ECO:0000313" key="3">
    <source>
        <dbReference type="EMBL" id="OQR73176.1"/>
    </source>
</evidence>
<dbReference type="Proteomes" id="UP000192247">
    <property type="component" value="Unassembled WGS sequence"/>
</dbReference>
<comment type="caution">
    <text evidence="3">The sequence shown here is derived from an EMBL/GenBank/DDBJ whole genome shotgun (WGS) entry which is preliminary data.</text>
</comment>
<evidence type="ECO:0000256" key="1">
    <source>
        <dbReference type="SAM" id="MobiDB-lite"/>
    </source>
</evidence>
<feature type="chain" id="PRO_5012099498" description="Fibronectin type-III domain-containing protein" evidence="2">
    <location>
        <begin position="17"/>
        <end position="266"/>
    </location>
</feature>
<sequence length="266" mass="29760">MLPRSLESALLAIVLAAVVTDCGDCMLLGIDTLAPPRHFEVERMTATNVTLQWDPPLLSQTDLPLRGYAFAFNRTKEIELAGYRHIVAWNYLECYRIRPSSLDGGFGSGDDRPTVPLCYRRRGTARRSGGTPKTPPLLSVRPPRGGRKQKGNARRCGRCRRTPTQDERGCSGRRDVAREYGTRALLQNVERQAGHDIEGQFDLRVERGKKDTEKYDNLTYCRAKTPTGSMTVAVSTSLKSADGNGSCQFEVCYVRRLPELELRLHS</sequence>
<dbReference type="InParanoid" id="A0A1V9XIC0"/>
<feature type="region of interest" description="Disordered" evidence="1">
    <location>
        <begin position="123"/>
        <end position="172"/>
    </location>
</feature>
<feature type="compositionally biased region" description="Basic and acidic residues" evidence="1">
    <location>
        <begin position="163"/>
        <end position="172"/>
    </location>
</feature>
<organism evidence="3 4">
    <name type="scientific">Tropilaelaps mercedesae</name>
    <dbReference type="NCBI Taxonomy" id="418985"/>
    <lineage>
        <taxon>Eukaryota</taxon>
        <taxon>Metazoa</taxon>
        <taxon>Ecdysozoa</taxon>
        <taxon>Arthropoda</taxon>
        <taxon>Chelicerata</taxon>
        <taxon>Arachnida</taxon>
        <taxon>Acari</taxon>
        <taxon>Parasitiformes</taxon>
        <taxon>Mesostigmata</taxon>
        <taxon>Gamasina</taxon>
        <taxon>Dermanyssoidea</taxon>
        <taxon>Laelapidae</taxon>
        <taxon>Tropilaelaps</taxon>
    </lineage>
</organism>
<accession>A0A1V9XIC0</accession>
<name>A0A1V9XIC0_9ACAR</name>
<reference evidence="3 4" key="1">
    <citation type="journal article" date="2017" name="Gigascience">
        <title>Draft genome of the honey bee ectoparasitic mite, Tropilaelaps mercedesae, is shaped by the parasitic life history.</title>
        <authorList>
            <person name="Dong X."/>
            <person name="Armstrong S.D."/>
            <person name="Xia D."/>
            <person name="Makepeace B.L."/>
            <person name="Darby A.C."/>
            <person name="Kadowaki T."/>
        </authorList>
    </citation>
    <scope>NUCLEOTIDE SEQUENCE [LARGE SCALE GENOMIC DNA]</scope>
    <source>
        <strain evidence="3">Wuxi-XJTLU</strain>
    </source>
</reference>
<dbReference type="CDD" id="cd00063">
    <property type="entry name" value="FN3"/>
    <property type="match status" value="1"/>
</dbReference>
<dbReference type="EMBL" id="MNPL01010356">
    <property type="protein sequence ID" value="OQR73176.1"/>
    <property type="molecule type" value="Genomic_DNA"/>
</dbReference>
<protein>
    <recommendedName>
        <fullName evidence="5">Fibronectin type-III domain-containing protein</fullName>
    </recommendedName>
</protein>
<dbReference type="AlphaFoldDB" id="A0A1V9XIC0"/>
<dbReference type="InterPro" id="IPR036116">
    <property type="entry name" value="FN3_sf"/>
</dbReference>
<dbReference type="InterPro" id="IPR003961">
    <property type="entry name" value="FN3_dom"/>
</dbReference>
<gene>
    <name evidence="3" type="ORF">BIW11_09902</name>
</gene>
<evidence type="ECO:0000256" key="2">
    <source>
        <dbReference type="SAM" id="SignalP"/>
    </source>
</evidence>
<keyword evidence="2" id="KW-0732">Signal</keyword>